<sequence length="408" mass="45654">MTGIWEKSFIPSDIQHDLTIVSRRFIKAKQGITKATNAIGSRLIDYNILLPREIQVYSSSGKLILEAIVNGVTNPVDAVKRATYYSSHLNMPDRKKKYQRLIEALTALPNLSVYARNVIKSLLDEADFYEKQCMIYHNWMLDLLKKLEITYDGGKKLTGIDIIDLLKTIPSVGSRYGEVLISEAGLDVVKRFGSASALQAFAGFDPSKTYSADKVRSKKSKKGNKYIHTTTIQIAQAILQHGKNENKLAKWGRLYKLRMGGTAGAHNQAIAAIGKRIINISYHIIRTGKPYDENKYCFNTHQTKMVKQLKQVATRVQDLANEMHDSEVDDSARVHASEAIHALSAIAGIEGSFTLNIGVHDKPISELGFKKKVCNILLNAGITNFSMLWFRIIQGTLMNIDRIGEKNI</sequence>
<dbReference type="GO" id="GO:0006313">
    <property type="term" value="P:DNA transposition"/>
    <property type="evidence" value="ECO:0007669"/>
    <property type="project" value="InterPro"/>
</dbReference>
<dbReference type="InterPro" id="IPR003346">
    <property type="entry name" value="Transposase_20"/>
</dbReference>
<dbReference type="GO" id="GO:0004803">
    <property type="term" value="F:transposase activity"/>
    <property type="evidence" value="ECO:0007669"/>
    <property type="project" value="InterPro"/>
</dbReference>
<dbReference type="AlphaFoldDB" id="A0A1V1NV09"/>
<dbReference type="InterPro" id="IPR047650">
    <property type="entry name" value="Transpos_IS110"/>
</dbReference>
<proteinExistence type="predicted"/>
<dbReference type="Proteomes" id="UP000189670">
    <property type="component" value="Unassembled WGS sequence"/>
</dbReference>
<dbReference type="GO" id="GO:0003677">
    <property type="term" value="F:DNA binding"/>
    <property type="evidence" value="ECO:0007669"/>
    <property type="project" value="InterPro"/>
</dbReference>
<organism evidence="2 3">
    <name type="scientific">Candidatus Magnetoglobus multicellularis str. Araruama</name>
    <dbReference type="NCBI Taxonomy" id="890399"/>
    <lineage>
        <taxon>Bacteria</taxon>
        <taxon>Pseudomonadati</taxon>
        <taxon>Thermodesulfobacteriota</taxon>
        <taxon>Desulfobacteria</taxon>
        <taxon>Desulfobacterales</taxon>
        <taxon>Desulfobacteraceae</taxon>
        <taxon>Candidatus Magnetoglobus</taxon>
    </lineage>
</organism>
<comment type="caution">
    <text evidence="2">The sequence shown here is derived from an EMBL/GenBank/DDBJ whole genome shotgun (WGS) entry which is preliminary data.</text>
</comment>
<evidence type="ECO:0000313" key="2">
    <source>
        <dbReference type="EMBL" id="ETR66437.1"/>
    </source>
</evidence>
<dbReference type="EMBL" id="ATBP01001986">
    <property type="protein sequence ID" value="ETR66437.1"/>
    <property type="molecule type" value="Genomic_DNA"/>
</dbReference>
<accession>A0A1V1NV09</accession>
<evidence type="ECO:0000259" key="1">
    <source>
        <dbReference type="Pfam" id="PF02371"/>
    </source>
</evidence>
<gene>
    <name evidence="2" type="ORF">OMM_05653</name>
</gene>
<dbReference type="Pfam" id="PF02371">
    <property type="entry name" value="Transposase_20"/>
    <property type="match status" value="1"/>
</dbReference>
<reference evidence="3" key="1">
    <citation type="submission" date="2012-11" db="EMBL/GenBank/DDBJ databases">
        <authorList>
            <person name="Lucero-Rivera Y.E."/>
            <person name="Tovar-Ramirez D."/>
        </authorList>
    </citation>
    <scope>NUCLEOTIDE SEQUENCE [LARGE SCALE GENOMIC DNA]</scope>
    <source>
        <strain evidence="3">Araruama</strain>
    </source>
</reference>
<dbReference type="PANTHER" id="PTHR33055:SF13">
    <property type="entry name" value="TRANSPOSASE"/>
    <property type="match status" value="1"/>
</dbReference>
<evidence type="ECO:0000313" key="3">
    <source>
        <dbReference type="Proteomes" id="UP000189670"/>
    </source>
</evidence>
<dbReference type="PANTHER" id="PTHR33055">
    <property type="entry name" value="TRANSPOSASE FOR INSERTION SEQUENCE ELEMENT IS1111A"/>
    <property type="match status" value="1"/>
</dbReference>
<feature type="domain" description="Transposase IS116/IS110/IS902 C-terminal" evidence="1">
    <location>
        <begin position="164"/>
        <end position="243"/>
    </location>
</feature>
<name>A0A1V1NV09_9BACT</name>
<protein>
    <submittedName>
        <fullName evidence="2">Transposase IS116/IS110/IS902 family protein</fullName>
    </submittedName>
</protein>